<evidence type="ECO:0000256" key="4">
    <source>
        <dbReference type="SAM" id="MobiDB-lite"/>
    </source>
</evidence>
<keyword evidence="1" id="KW-0436">Ligase</keyword>
<dbReference type="GO" id="GO:0004356">
    <property type="term" value="F:glutamine synthetase activity"/>
    <property type="evidence" value="ECO:0007669"/>
    <property type="project" value="InterPro"/>
</dbReference>
<dbReference type="InterPro" id="IPR008146">
    <property type="entry name" value="Gln_synth_cat_dom"/>
</dbReference>
<feature type="domain" description="GS catalytic" evidence="5">
    <location>
        <begin position="1"/>
        <end position="176"/>
    </location>
</feature>
<dbReference type="PANTHER" id="PTHR43785">
    <property type="entry name" value="GAMMA-GLUTAMYLPUTRESCINE SYNTHETASE"/>
    <property type="match status" value="1"/>
</dbReference>
<feature type="region of interest" description="Disordered" evidence="4">
    <location>
        <begin position="96"/>
        <end position="123"/>
    </location>
</feature>
<dbReference type="SUPFAM" id="SSF55931">
    <property type="entry name" value="Glutamine synthetase/guanido kinase"/>
    <property type="match status" value="1"/>
</dbReference>
<evidence type="ECO:0000256" key="3">
    <source>
        <dbReference type="RuleBase" id="RU000384"/>
    </source>
</evidence>
<name>A0A7S0C5N8_9STRA</name>
<sequence length="176" mass="19228">MNNLPSLLSLTMPSNNSFRRVGVGCWTGSVNGWAVEDKEVPLRVCRGELTVQRKSRAAYGPTNVEFKLSDSTSNIYLALAAVLASGLDGIVRSLKLRPPVNNNNRGNAANGSSSSDSDKLPSSLKESLNCLNQNQFIMGVMGKELFTSYLAVRREEDRVSSERTLDQEVFEALQNA</sequence>
<reference evidence="6" key="1">
    <citation type="submission" date="2021-01" db="EMBL/GenBank/DDBJ databases">
        <authorList>
            <person name="Corre E."/>
            <person name="Pelletier E."/>
            <person name="Niang G."/>
            <person name="Scheremetjew M."/>
            <person name="Finn R."/>
            <person name="Kale V."/>
            <person name="Holt S."/>
            <person name="Cochrane G."/>
            <person name="Meng A."/>
            <person name="Brown T."/>
            <person name="Cohen L."/>
        </authorList>
    </citation>
    <scope>NUCLEOTIDE SEQUENCE</scope>
    <source>
        <strain evidence="6">CCAP1064/1</strain>
    </source>
</reference>
<dbReference type="Gene3D" id="3.30.590.10">
    <property type="entry name" value="Glutamine synthetase/guanido kinase, catalytic domain"/>
    <property type="match status" value="1"/>
</dbReference>
<evidence type="ECO:0000256" key="1">
    <source>
        <dbReference type="ARBA" id="ARBA00022598"/>
    </source>
</evidence>
<dbReference type="PANTHER" id="PTHR43785:SF2">
    <property type="entry name" value="TYPE-1 GLUTAMINE SYNTHETASE 1"/>
    <property type="match status" value="1"/>
</dbReference>
<organism evidence="6">
    <name type="scientific">Proboscia inermis</name>
    <dbReference type="NCBI Taxonomy" id="420281"/>
    <lineage>
        <taxon>Eukaryota</taxon>
        <taxon>Sar</taxon>
        <taxon>Stramenopiles</taxon>
        <taxon>Ochrophyta</taxon>
        <taxon>Bacillariophyta</taxon>
        <taxon>Coscinodiscophyceae</taxon>
        <taxon>Rhizosoleniophycidae</taxon>
        <taxon>Rhizosoleniales</taxon>
        <taxon>Rhizosoleniaceae</taxon>
        <taxon>Proboscia</taxon>
    </lineage>
</organism>
<feature type="compositionally biased region" description="Low complexity" evidence="4">
    <location>
        <begin position="101"/>
        <end position="123"/>
    </location>
</feature>
<protein>
    <recommendedName>
        <fullName evidence="5">GS catalytic domain-containing protein</fullName>
    </recommendedName>
</protein>
<dbReference type="InterPro" id="IPR014746">
    <property type="entry name" value="Gln_synth/guanido_kin_cat_dom"/>
</dbReference>
<proteinExistence type="inferred from homology"/>
<dbReference type="Pfam" id="PF00120">
    <property type="entry name" value="Gln-synt_C"/>
    <property type="match status" value="1"/>
</dbReference>
<gene>
    <name evidence="6" type="ORF">PINE0816_LOCUS9395</name>
</gene>
<accession>A0A7S0C5N8</accession>
<evidence type="ECO:0000256" key="2">
    <source>
        <dbReference type="PROSITE-ProRule" id="PRU01331"/>
    </source>
</evidence>
<evidence type="ECO:0000313" key="6">
    <source>
        <dbReference type="EMBL" id="CAD8413265.1"/>
    </source>
</evidence>
<comment type="similarity">
    <text evidence="2 3">Belongs to the glutamine synthetase family.</text>
</comment>
<evidence type="ECO:0000259" key="5">
    <source>
        <dbReference type="PROSITE" id="PS51987"/>
    </source>
</evidence>
<dbReference type="AlphaFoldDB" id="A0A7S0C5N8"/>
<dbReference type="PROSITE" id="PS51987">
    <property type="entry name" value="GS_CATALYTIC"/>
    <property type="match status" value="1"/>
</dbReference>
<dbReference type="EMBL" id="HBEL01019991">
    <property type="protein sequence ID" value="CAD8413265.1"/>
    <property type="molecule type" value="Transcribed_RNA"/>
</dbReference>